<name>A0A1R3L7D9_ASPOF</name>
<evidence type="ECO:0000256" key="3">
    <source>
        <dbReference type="ARBA" id="ARBA00022786"/>
    </source>
</evidence>
<evidence type="ECO:0000313" key="5">
    <source>
        <dbReference type="Proteomes" id="UP000243459"/>
    </source>
</evidence>
<dbReference type="PANTHER" id="PTHR45647">
    <property type="entry name" value="OS02G0152300 PROTEIN"/>
    <property type="match status" value="1"/>
</dbReference>
<dbReference type="GO" id="GO:0061630">
    <property type="term" value="F:ubiquitin protein ligase activity"/>
    <property type="evidence" value="ECO:0007669"/>
    <property type="project" value="UniProtKB-EC"/>
</dbReference>
<reference evidence="5" key="1">
    <citation type="journal article" date="2017" name="Nat. Commun.">
        <title>The asparagus genome sheds light on the origin and evolution of a young Y chromosome.</title>
        <authorList>
            <person name="Harkess A."/>
            <person name="Zhou J."/>
            <person name="Xu C."/>
            <person name="Bowers J.E."/>
            <person name="Van der Hulst R."/>
            <person name="Ayyampalayam S."/>
            <person name="Mercati F."/>
            <person name="Riccardi P."/>
            <person name="McKain M.R."/>
            <person name="Kakrana A."/>
            <person name="Tang H."/>
            <person name="Ray J."/>
            <person name="Groenendijk J."/>
            <person name="Arikit S."/>
            <person name="Mathioni S.M."/>
            <person name="Nakano M."/>
            <person name="Shan H."/>
            <person name="Telgmann-Rauber A."/>
            <person name="Kanno A."/>
            <person name="Yue Z."/>
            <person name="Chen H."/>
            <person name="Li W."/>
            <person name="Chen Y."/>
            <person name="Xu X."/>
            <person name="Zhang Y."/>
            <person name="Luo S."/>
            <person name="Chen H."/>
            <person name="Gao J."/>
            <person name="Mao Z."/>
            <person name="Pires J.C."/>
            <person name="Luo M."/>
            <person name="Kudrna D."/>
            <person name="Wing R.A."/>
            <person name="Meyers B.C."/>
            <person name="Yi K."/>
            <person name="Kong H."/>
            <person name="Lavrijsen P."/>
            <person name="Sunseri F."/>
            <person name="Falavigna A."/>
            <person name="Ye Y."/>
            <person name="Leebens-Mack J.H."/>
            <person name="Chen G."/>
        </authorList>
    </citation>
    <scope>NUCLEOTIDE SEQUENCE [LARGE SCALE GENOMIC DNA]</scope>
    <source>
        <strain evidence="5">cv. DH0086</strain>
    </source>
</reference>
<keyword evidence="3" id="KW-0833">Ubl conjugation pathway</keyword>
<dbReference type="EMBL" id="KV863405">
    <property type="protein sequence ID" value="ONK55518.1"/>
    <property type="molecule type" value="Genomic_DNA"/>
</dbReference>
<dbReference type="EC" id="2.3.2.27" evidence="2"/>
<proteinExistence type="predicted"/>
<dbReference type="AlphaFoldDB" id="A0A1R3L7D9"/>
<evidence type="ECO:0000313" key="4">
    <source>
        <dbReference type="EMBL" id="ONK55518.1"/>
    </source>
</evidence>
<sequence>MDYVIIFSAVAPMFINAIRVKLKRVGYGDKSVNLFVKQLKVGKRASFKKDRRAIVKEYEQREREKMQKCLDGYMNVCLELKMQAEKLVMEADAAAKGLLELISTHKIDNLVMGSAADKHYPMSGR</sequence>
<comment type="catalytic activity">
    <reaction evidence="1">
        <text>S-ubiquitinyl-[E2 ubiquitin-conjugating enzyme]-L-cysteine + [acceptor protein]-L-lysine = [E2 ubiquitin-conjugating enzyme]-L-cysteine + N(6)-ubiquitinyl-[acceptor protein]-L-lysine.</text>
        <dbReference type="EC" id="2.3.2.27"/>
    </reaction>
</comment>
<gene>
    <name evidence="4" type="ORF">A4U43_UnF2200</name>
</gene>
<keyword evidence="5" id="KW-1185">Reference proteome</keyword>
<dbReference type="PANTHER" id="PTHR45647:SF100">
    <property type="entry name" value="U-BOX DOMAIN-CONTAINING PROTEIN 33"/>
    <property type="match status" value="1"/>
</dbReference>
<dbReference type="Gramene" id="ONK55518">
    <property type="protein sequence ID" value="ONK55518"/>
    <property type="gene ID" value="A4U43_UnF2200"/>
</dbReference>
<protein>
    <recommendedName>
        <fullName evidence="2">RING-type E3 ubiquitin transferase</fullName>
        <ecNumber evidence="2">2.3.2.27</ecNumber>
    </recommendedName>
</protein>
<evidence type="ECO:0000256" key="1">
    <source>
        <dbReference type="ARBA" id="ARBA00000900"/>
    </source>
</evidence>
<dbReference type="InterPro" id="IPR051348">
    <property type="entry name" value="U-box_ubiquitin_ligases"/>
</dbReference>
<dbReference type="InterPro" id="IPR014729">
    <property type="entry name" value="Rossmann-like_a/b/a_fold"/>
</dbReference>
<dbReference type="Proteomes" id="UP000243459">
    <property type="component" value="Unassembled WGS sequence"/>
</dbReference>
<organism evidence="4 5">
    <name type="scientific">Asparagus officinalis</name>
    <name type="common">Garden asparagus</name>
    <dbReference type="NCBI Taxonomy" id="4686"/>
    <lineage>
        <taxon>Eukaryota</taxon>
        <taxon>Viridiplantae</taxon>
        <taxon>Streptophyta</taxon>
        <taxon>Embryophyta</taxon>
        <taxon>Tracheophyta</taxon>
        <taxon>Spermatophyta</taxon>
        <taxon>Magnoliopsida</taxon>
        <taxon>Liliopsida</taxon>
        <taxon>Asparagales</taxon>
        <taxon>Asparagaceae</taxon>
        <taxon>Asparagoideae</taxon>
        <taxon>Asparagus</taxon>
    </lineage>
</organism>
<dbReference type="Gene3D" id="3.40.50.620">
    <property type="entry name" value="HUPs"/>
    <property type="match status" value="1"/>
</dbReference>
<accession>A0A1R3L7D9</accession>
<evidence type="ECO:0000256" key="2">
    <source>
        <dbReference type="ARBA" id="ARBA00012483"/>
    </source>
</evidence>